<feature type="non-terminal residue" evidence="2">
    <location>
        <position position="163"/>
    </location>
</feature>
<feature type="compositionally biased region" description="Polar residues" evidence="1">
    <location>
        <begin position="81"/>
        <end position="93"/>
    </location>
</feature>
<name>A0A9P6IL36_9FUNG</name>
<feature type="region of interest" description="Disordered" evidence="1">
    <location>
        <begin position="81"/>
        <end position="141"/>
    </location>
</feature>
<protein>
    <submittedName>
        <fullName evidence="2">Uncharacterized protein</fullName>
    </submittedName>
</protein>
<proteinExistence type="predicted"/>
<sequence length="163" mass="17719">MLRSTSSSPSSSSHATLSPQKALDLTNVYLENTRDVKDPQLALELCDDAETSLSKVMKMTQDQNLRERVASSCFELGQLQDNLGSSDKAQTSYKKAGKLGWHAQDQNQRPIQPSNPNSNSTSNSNLHSMAPSAKDTTAFEQGRDIAIVPAHIFSENKSPPTAV</sequence>
<evidence type="ECO:0000313" key="2">
    <source>
        <dbReference type="EMBL" id="KAF9930983.1"/>
    </source>
</evidence>
<dbReference type="EMBL" id="JAAAHW010010082">
    <property type="protein sequence ID" value="KAF9930983.1"/>
    <property type="molecule type" value="Genomic_DNA"/>
</dbReference>
<dbReference type="OrthoDB" id="2448159at2759"/>
<gene>
    <name evidence="2" type="ORF">BGZ65_005091</name>
</gene>
<feature type="region of interest" description="Disordered" evidence="1">
    <location>
        <begin position="1"/>
        <end position="21"/>
    </location>
</feature>
<feature type="compositionally biased region" description="Low complexity" evidence="1">
    <location>
        <begin position="114"/>
        <end position="125"/>
    </location>
</feature>
<dbReference type="Proteomes" id="UP000749646">
    <property type="component" value="Unassembled WGS sequence"/>
</dbReference>
<evidence type="ECO:0000313" key="3">
    <source>
        <dbReference type="Proteomes" id="UP000749646"/>
    </source>
</evidence>
<organism evidence="2 3">
    <name type="scientific">Modicella reniformis</name>
    <dbReference type="NCBI Taxonomy" id="1440133"/>
    <lineage>
        <taxon>Eukaryota</taxon>
        <taxon>Fungi</taxon>
        <taxon>Fungi incertae sedis</taxon>
        <taxon>Mucoromycota</taxon>
        <taxon>Mortierellomycotina</taxon>
        <taxon>Mortierellomycetes</taxon>
        <taxon>Mortierellales</taxon>
        <taxon>Mortierellaceae</taxon>
        <taxon>Modicella</taxon>
    </lineage>
</organism>
<evidence type="ECO:0000256" key="1">
    <source>
        <dbReference type="SAM" id="MobiDB-lite"/>
    </source>
</evidence>
<dbReference type="AlphaFoldDB" id="A0A9P6IL36"/>
<reference evidence="2" key="1">
    <citation type="journal article" date="2020" name="Fungal Divers.">
        <title>Resolving the Mortierellaceae phylogeny through synthesis of multi-gene phylogenetics and phylogenomics.</title>
        <authorList>
            <person name="Vandepol N."/>
            <person name="Liber J."/>
            <person name="Desiro A."/>
            <person name="Na H."/>
            <person name="Kennedy M."/>
            <person name="Barry K."/>
            <person name="Grigoriev I.V."/>
            <person name="Miller A.N."/>
            <person name="O'Donnell K."/>
            <person name="Stajich J.E."/>
            <person name="Bonito G."/>
        </authorList>
    </citation>
    <scope>NUCLEOTIDE SEQUENCE</scope>
    <source>
        <strain evidence="2">MES-2147</strain>
    </source>
</reference>
<accession>A0A9P6IL36</accession>
<keyword evidence="3" id="KW-1185">Reference proteome</keyword>
<feature type="compositionally biased region" description="Low complexity" evidence="1">
    <location>
        <begin position="1"/>
        <end position="13"/>
    </location>
</feature>
<comment type="caution">
    <text evidence="2">The sequence shown here is derived from an EMBL/GenBank/DDBJ whole genome shotgun (WGS) entry which is preliminary data.</text>
</comment>